<dbReference type="Gene3D" id="3.40.50.720">
    <property type="entry name" value="NAD(P)-binding Rossmann-like Domain"/>
    <property type="match status" value="1"/>
</dbReference>
<reference evidence="1" key="1">
    <citation type="journal article" date="2015" name="Nature">
        <title>Complex archaea that bridge the gap between prokaryotes and eukaryotes.</title>
        <authorList>
            <person name="Spang A."/>
            <person name="Saw J.H."/>
            <person name="Jorgensen S.L."/>
            <person name="Zaremba-Niedzwiedzka K."/>
            <person name="Martijn J."/>
            <person name="Lind A.E."/>
            <person name="van Eijk R."/>
            <person name="Schleper C."/>
            <person name="Guy L."/>
            <person name="Ettema T.J."/>
        </authorList>
    </citation>
    <scope>NUCLEOTIDE SEQUENCE</scope>
</reference>
<comment type="caution">
    <text evidence="1">The sequence shown here is derived from an EMBL/GenBank/DDBJ whole genome shotgun (WGS) entry which is preliminary data.</text>
</comment>
<evidence type="ECO:0000313" key="1">
    <source>
        <dbReference type="EMBL" id="KKK68833.1"/>
    </source>
</evidence>
<gene>
    <name evidence="1" type="ORF">LCGC14_2940090</name>
</gene>
<proteinExistence type="predicted"/>
<protein>
    <submittedName>
        <fullName evidence="1">Uncharacterized protein</fullName>
    </submittedName>
</protein>
<dbReference type="AlphaFoldDB" id="A0A0F8XIU5"/>
<organism evidence="1">
    <name type="scientific">marine sediment metagenome</name>
    <dbReference type="NCBI Taxonomy" id="412755"/>
    <lineage>
        <taxon>unclassified sequences</taxon>
        <taxon>metagenomes</taxon>
        <taxon>ecological metagenomes</taxon>
    </lineage>
</organism>
<dbReference type="EMBL" id="LAZR01058948">
    <property type="protein sequence ID" value="KKK68833.1"/>
    <property type="molecule type" value="Genomic_DNA"/>
</dbReference>
<name>A0A0F8XIU5_9ZZZZ</name>
<accession>A0A0F8XIU5</accession>
<sequence>MTLLNYMVGKKTASDKVILALIGAGGRGTGVILSIKKNTPNVEVKYICEVDDSRGGRAIDELSKMQGYKPQRVADMRISVLKPKIKIIEEKIENQ</sequence>